<dbReference type="PANTHER" id="PTHR41795:SF1">
    <property type="entry name" value="EXOPOLYSACCHARIDE SYNTHESIS PROTEIN"/>
    <property type="match status" value="1"/>
</dbReference>
<proteinExistence type="predicted"/>
<dbReference type="KEGG" id="mes:Meso_1827"/>
<dbReference type="PANTHER" id="PTHR41795">
    <property type="entry name" value="EXOPOLYSACCHARIDE SYNTHESIS PROTEIN"/>
    <property type="match status" value="1"/>
</dbReference>
<accession>Q11HA5</accession>
<dbReference type="InterPro" id="IPR010331">
    <property type="entry name" value="ExoD"/>
</dbReference>
<feature type="transmembrane region" description="Helical" evidence="1">
    <location>
        <begin position="141"/>
        <end position="166"/>
    </location>
</feature>
<dbReference type="eggNOG" id="COG3932">
    <property type="taxonomic scope" value="Bacteria"/>
</dbReference>
<dbReference type="AlphaFoldDB" id="Q11HA5"/>
<keyword evidence="1" id="KW-1133">Transmembrane helix</keyword>
<dbReference type="HOGENOM" id="CLU_093444_0_0_5"/>
<feature type="transmembrane region" description="Helical" evidence="1">
    <location>
        <begin position="192"/>
        <end position="216"/>
    </location>
</feature>
<protein>
    <submittedName>
        <fullName evidence="2">Exopolysaccharide synthesis, ExoD</fullName>
    </submittedName>
</protein>
<dbReference type="PIRSF" id="PIRSF033239">
    <property type="entry name" value="ExoD"/>
    <property type="match status" value="1"/>
</dbReference>
<evidence type="ECO:0000256" key="1">
    <source>
        <dbReference type="SAM" id="Phobius"/>
    </source>
</evidence>
<evidence type="ECO:0000313" key="2">
    <source>
        <dbReference type="EMBL" id="ABG63220.1"/>
    </source>
</evidence>
<dbReference type="Pfam" id="PF06055">
    <property type="entry name" value="ExoD"/>
    <property type="match status" value="1"/>
</dbReference>
<sequence length="227" mass="24797">MPLQQVLREKVMLESRMGEEAAARKGRKSPRRFSRLLQAMAEDTARERISVNDLVVAMGDRAFGALMLVFALPNVLPTPPGTSGLLGLPLVYLAAQLMLGQRPWLPKFIGSRSIRREDFAAFIERAAPWLRRAERLLRPRLVFLVSPAAERLVGAVCLVLAIVLFLPVPLGNMLPALSISVFSFGILGRDGLWVICGVLLAVISAVVAGGVVFALVKGAIFVLTRRF</sequence>
<name>Q11HA5_CHESB</name>
<gene>
    <name evidence="2" type="ordered locus">Meso_1827</name>
</gene>
<reference evidence="2" key="1">
    <citation type="submission" date="2006-06" db="EMBL/GenBank/DDBJ databases">
        <title>Complete sequence of chromosome of Chelativorans sp. BNC1.</title>
        <authorList>
            <consortium name="US DOE Joint Genome Institute"/>
            <person name="Copeland A."/>
            <person name="Lucas S."/>
            <person name="Lapidus A."/>
            <person name="Barry K."/>
            <person name="Detter J.C."/>
            <person name="Glavina del Rio T."/>
            <person name="Hammon N."/>
            <person name="Israni S."/>
            <person name="Dalin E."/>
            <person name="Tice H."/>
            <person name="Pitluck S."/>
            <person name="Chertkov O."/>
            <person name="Brettin T."/>
            <person name="Bruce D."/>
            <person name="Han C."/>
            <person name="Tapia R."/>
            <person name="Gilna P."/>
            <person name="Schmutz J."/>
            <person name="Larimer F."/>
            <person name="Land M."/>
            <person name="Hauser L."/>
            <person name="Kyrpides N."/>
            <person name="Mikhailova N."/>
            <person name="Richardson P."/>
        </authorList>
    </citation>
    <scope>NUCLEOTIDE SEQUENCE</scope>
    <source>
        <strain evidence="2">BNC1</strain>
    </source>
</reference>
<keyword evidence="1" id="KW-0812">Transmembrane</keyword>
<organism evidence="2">
    <name type="scientific">Chelativorans sp. (strain BNC1)</name>
    <dbReference type="NCBI Taxonomy" id="266779"/>
    <lineage>
        <taxon>Bacteria</taxon>
        <taxon>Pseudomonadati</taxon>
        <taxon>Pseudomonadota</taxon>
        <taxon>Alphaproteobacteria</taxon>
        <taxon>Hyphomicrobiales</taxon>
        <taxon>Phyllobacteriaceae</taxon>
        <taxon>Chelativorans</taxon>
    </lineage>
</organism>
<keyword evidence="1" id="KW-0472">Membrane</keyword>
<dbReference type="EMBL" id="CP000390">
    <property type="protein sequence ID" value="ABG63220.1"/>
    <property type="molecule type" value="Genomic_DNA"/>
</dbReference>